<dbReference type="Proteomes" id="UP000653411">
    <property type="component" value="Unassembled WGS sequence"/>
</dbReference>
<sequence length="88" mass="9275">MCDPRAKGAFIGKGWNVQQWIQKVVKNNPAQENGERDGYVYQGGVNAGPDGVGILGEMQSCGLASNRAYGIKVVLNGDGSLRAARPIG</sequence>
<evidence type="ECO:0000313" key="2">
    <source>
        <dbReference type="Proteomes" id="UP000653411"/>
    </source>
</evidence>
<evidence type="ECO:0000313" key="1">
    <source>
        <dbReference type="EMBL" id="GGM94962.1"/>
    </source>
</evidence>
<gene>
    <name evidence="1" type="ORF">GCM10011578_014190</name>
</gene>
<dbReference type="EMBL" id="BMML01000002">
    <property type="protein sequence ID" value="GGM94962.1"/>
    <property type="molecule type" value="Genomic_DNA"/>
</dbReference>
<comment type="caution">
    <text evidence="1">The sequence shown here is derived from an EMBL/GenBank/DDBJ whole genome shotgun (WGS) entry which is preliminary data.</text>
</comment>
<organism evidence="1 2">
    <name type="scientific">Streptomyces fuscichromogenes</name>
    <dbReference type="NCBI Taxonomy" id="1324013"/>
    <lineage>
        <taxon>Bacteria</taxon>
        <taxon>Bacillati</taxon>
        <taxon>Actinomycetota</taxon>
        <taxon>Actinomycetes</taxon>
        <taxon>Kitasatosporales</taxon>
        <taxon>Streptomycetaceae</taxon>
        <taxon>Streptomyces</taxon>
    </lineage>
</organism>
<proteinExistence type="predicted"/>
<reference evidence="1" key="2">
    <citation type="submission" date="2020-09" db="EMBL/GenBank/DDBJ databases">
        <authorList>
            <person name="Sun Q."/>
            <person name="Zhou Y."/>
        </authorList>
    </citation>
    <scope>NUCLEOTIDE SEQUENCE</scope>
    <source>
        <strain evidence="1">CGMCC 4.7110</strain>
    </source>
</reference>
<protein>
    <submittedName>
        <fullName evidence="1">Uncharacterized protein</fullName>
    </submittedName>
</protein>
<keyword evidence="2" id="KW-1185">Reference proteome</keyword>
<dbReference type="AlphaFoldDB" id="A0A917UHG1"/>
<accession>A0A917UHG1</accession>
<name>A0A917UHG1_9ACTN</name>
<reference evidence="1" key="1">
    <citation type="journal article" date="2014" name="Int. J. Syst. Evol. Microbiol.">
        <title>Complete genome sequence of Corynebacterium casei LMG S-19264T (=DSM 44701T), isolated from a smear-ripened cheese.</title>
        <authorList>
            <consortium name="US DOE Joint Genome Institute (JGI-PGF)"/>
            <person name="Walter F."/>
            <person name="Albersmeier A."/>
            <person name="Kalinowski J."/>
            <person name="Ruckert C."/>
        </authorList>
    </citation>
    <scope>NUCLEOTIDE SEQUENCE</scope>
    <source>
        <strain evidence="1">CGMCC 4.7110</strain>
    </source>
</reference>